<dbReference type="Gene3D" id="3.40.50.1360">
    <property type="match status" value="1"/>
</dbReference>
<evidence type="ECO:0000313" key="6">
    <source>
        <dbReference type="EMBL" id="KGL66587.1"/>
    </source>
</evidence>
<dbReference type="GO" id="GO:0003677">
    <property type="term" value="F:DNA binding"/>
    <property type="evidence" value="ECO:0007669"/>
    <property type="project" value="UniProtKB-KW"/>
</dbReference>
<dbReference type="InterPro" id="IPR007324">
    <property type="entry name" value="Sugar-bd_dom_put"/>
</dbReference>
<dbReference type="Proteomes" id="UP000593929">
    <property type="component" value="Chromosome"/>
</dbReference>
<evidence type="ECO:0000256" key="4">
    <source>
        <dbReference type="ARBA" id="ARBA00023163"/>
    </source>
</evidence>
<protein>
    <submittedName>
        <fullName evidence="6">Citrate lyase</fullName>
    </submittedName>
    <submittedName>
        <fullName evidence="7">Sugar-binding transcriptional regulator</fullName>
    </submittedName>
</protein>
<dbReference type="GO" id="GO:0016829">
    <property type="term" value="F:lyase activity"/>
    <property type="evidence" value="ECO:0007669"/>
    <property type="project" value="UniProtKB-KW"/>
</dbReference>
<dbReference type="PANTHER" id="PTHR34294:SF1">
    <property type="entry name" value="TRANSCRIPTIONAL REGULATOR LSRR"/>
    <property type="match status" value="1"/>
</dbReference>
<dbReference type="EMBL" id="JROC01000035">
    <property type="protein sequence ID" value="KGL66587.1"/>
    <property type="molecule type" value="Genomic_DNA"/>
</dbReference>
<evidence type="ECO:0000256" key="2">
    <source>
        <dbReference type="ARBA" id="ARBA00023015"/>
    </source>
</evidence>
<dbReference type="PANTHER" id="PTHR34294">
    <property type="entry name" value="TRANSCRIPTIONAL REGULATOR-RELATED"/>
    <property type="match status" value="1"/>
</dbReference>
<dbReference type="EMBL" id="CP062966">
    <property type="protein sequence ID" value="QOL70061.1"/>
    <property type="molecule type" value="Genomic_DNA"/>
</dbReference>
<evidence type="ECO:0000313" key="8">
    <source>
        <dbReference type="Proteomes" id="UP000030001"/>
    </source>
</evidence>
<keyword evidence="4" id="KW-0804">Transcription</keyword>
<evidence type="ECO:0000256" key="1">
    <source>
        <dbReference type="ARBA" id="ARBA00010466"/>
    </source>
</evidence>
<evidence type="ECO:0000259" key="5">
    <source>
        <dbReference type="Pfam" id="PF04198"/>
    </source>
</evidence>
<gene>
    <name evidence="7" type="ORF">LM011_02595</name>
    <name evidence="6" type="ORF">LX03_08235</name>
</gene>
<keyword evidence="2" id="KW-0805">Transcription regulation</keyword>
<dbReference type="SUPFAM" id="SSF100950">
    <property type="entry name" value="NagB/RpiA/CoA transferase-like"/>
    <property type="match status" value="1"/>
</dbReference>
<reference evidence="7 9" key="2">
    <citation type="submission" date="2020-10" db="EMBL/GenBank/DDBJ databases">
        <title>Genome sequencing of Lactobacillus mucosae KCTC 21011.</title>
        <authorList>
            <person name="Kim J."/>
        </authorList>
    </citation>
    <scope>NUCLEOTIDE SEQUENCE [LARGE SCALE GENOMIC DNA]</scope>
    <source>
        <strain evidence="7 9">LM011</strain>
    </source>
</reference>
<organism evidence="6 8">
    <name type="scientific">Limosilactobacillus mucosae</name>
    <name type="common">Lactobacillus mucosae</name>
    <dbReference type="NCBI Taxonomy" id="97478"/>
    <lineage>
        <taxon>Bacteria</taxon>
        <taxon>Bacillati</taxon>
        <taxon>Bacillota</taxon>
        <taxon>Bacilli</taxon>
        <taxon>Lactobacillales</taxon>
        <taxon>Lactobacillaceae</taxon>
        <taxon>Limosilactobacillus</taxon>
    </lineage>
</organism>
<keyword evidence="3" id="KW-0238">DNA-binding</keyword>
<dbReference type="GO" id="GO:0030246">
    <property type="term" value="F:carbohydrate binding"/>
    <property type="evidence" value="ECO:0007669"/>
    <property type="project" value="InterPro"/>
</dbReference>
<dbReference type="InterPro" id="IPR036388">
    <property type="entry name" value="WH-like_DNA-bd_sf"/>
</dbReference>
<feature type="domain" description="Sugar-binding" evidence="5">
    <location>
        <begin position="58"/>
        <end position="310"/>
    </location>
</feature>
<keyword evidence="6" id="KW-0456">Lyase</keyword>
<dbReference type="RefSeq" id="WP_034540723.1">
    <property type="nucleotide sequence ID" value="NZ_CBCRVQ010000005.1"/>
</dbReference>
<comment type="similarity">
    <text evidence="1">Belongs to the SorC transcriptional regulatory family.</text>
</comment>
<dbReference type="Proteomes" id="UP000030001">
    <property type="component" value="Unassembled WGS sequence"/>
</dbReference>
<proteinExistence type="inferred from homology"/>
<evidence type="ECO:0000313" key="7">
    <source>
        <dbReference type="EMBL" id="QOL70061.1"/>
    </source>
</evidence>
<evidence type="ECO:0000256" key="3">
    <source>
        <dbReference type="ARBA" id="ARBA00023125"/>
    </source>
</evidence>
<name>A0A099YAZ1_LIMMU</name>
<accession>A0A099YAZ1</accession>
<dbReference type="Gene3D" id="1.10.10.10">
    <property type="entry name" value="Winged helix-like DNA-binding domain superfamily/Winged helix DNA-binding domain"/>
    <property type="match status" value="1"/>
</dbReference>
<dbReference type="AlphaFoldDB" id="A0A099YAZ1"/>
<dbReference type="Pfam" id="PF04198">
    <property type="entry name" value="Sugar-bind"/>
    <property type="match status" value="1"/>
</dbReference>
<dbReference type="InterPro" id="IPR051054">
    <property type="entry name" value="SorC_transcr_regulators"/>
</dbReference>
<evidence type="ECO:0000313" key="9">
    <source>
        <dbReference type="Proteomes" id="UP000593929"/>
    </source>
</evidence>
<reference evidence="6 8" key="1">
    <citation type="submission" date="2014-09" db="EMBL/GenBank/DDBJ databases">
        <title>Lactobacillus mucosae CRL573 Genome Sequencing.</title>
        <authorList>
            <person name="Bleckwedel J."/>
            <person name="Teran L.C."/>
            <person name="Bonacina J."/>
            <person name="Saavedra L."/>
            <person name="Mozzi F.B."/>
            <person name="Raya R.R."/>
        </authorList>
    </citation>
    <scope>NUCLEOTIDE SEQUENCE [LARGE SCALE GENOMIC DNA]</scope>
    <source>
        <strain evidence="6 8">CRL573</strain>
    </source>
</reference>
<sequence length="316" mass="35125">MNDITQQGQLADIARDYYLGQLTITQLSEKYQLSRYLITKALNEARAAGIVRITINSPIDRNTELETRFAELFPHTNTMIIKDAATTNADIENIIDFAAAEIQRHIKGSEIVGVSWGGTLMNIINRFQTDVRDDLIFTQFMGDNLKYSSAIGATPLVQRAAAKYGSSYLTIPAPLYILNDTVREQLKNEPAMANVFEQCGKMDMLFTGIGTIDSVNSIRVWHQSLNEIFENVDRQEIVGMLYGRPYNIDGQILTPKSDKLFGASVAALLEVPCRIGVVKSKFKARAMLGALRGSLLTDIITNEAVANRVLLELDNN</sequence>
<dbReference type="InterPro" id="IPR037171">
    <property type="entry name" value="NagB/RpiA_transferase-like"/>
</dbReference>